<accession>A0ABW8TB62</accession>
<reference evidence="3 4" key="1">
    <citation type="submission" date="2024-11" db="EMBL/GenBank/DDBJ databases">
        <authorList>
            <person name="Heng Y.C."/>
            <person name="Lim A.C.H."/>
            <person name="Lee J.K.Y."/>
            <person name="Kittelmann S."/>
        </authorList>
    </citation>
    <scope>NUCLEOTIDE SEQUENCE [LARGE SCALE GENOMIC DNA]</scope>
    <source>
        <strain evidence="3 4">WILCCON 0114</strain>
    </source>
</reference>
<keyword evidence="1" id="KW-1133">Transmembrane helix</keyword>
<dbReference type="InterPro" id="IPR025436">
    <property type="entry name" value="DUF4179"/>
</dbReference>
<sequence length="468" mass="52678">MEDKFEKELKEILKTSSEYIEVPEKISIGIDETLAKLKPKNRKKILIKKISIVAALAFVLLTGFVTTCPTLAAEIPIINKLTGINSLFNKLTSSEYGDEFKNLSKLSNVSVAINKGVSDKGVTVTIKEIAYDEAAFYVIYDVNLDKNVTNKKYLEHGIMASTEVNGKKYEANASVPIYSDATRAEFTDVFPVTGGDTIPDKFDFNMIFTGIDNLKGSWNFKIPLVKEKLKDKVNVFKLNKVIKDGSNSIKIERVTSSPAYLSMLAEFKKYEPDKYDYAMMDSNGDEYEGVDMGGIVKNLFSTDVTFFYKQIEGSKLSSISILRPKSKSIFADDFKLKKVQYLPLNSKLPVDFSVGNNKKITIKSIGEKNDKIEIIFTAKGFPAYTFAFGGGIRIYDESMDKDSKKAYDFVRPETLGNSEYKVTLPKERMVLKDSTTMVKYNVDINKFDICIGNYDEMYDEVGRISLIK</sequence>
<evidence type="ECO:0000259" key="2">
    <source>
        <dbReference type="Pfam" id="PF13786"/>
    </source>
</evidence>
<dbReference type="Pfam" id="PF13786">
    <property type="entry name" value="DUF4179"/>
    <property type="match status" value="1"/>
</dbReference>
<organism evidence="3 4">
    <name type="scientific">Clostridium neuense</name>
    <dbReference type="NCBI Taxonomy" id="1728934"/>
    <lineage>
        <taxon>Bacteria</taxon>
        <taxon>Bacillati</taxon>
        <taxon>Bacillota</taxon>
        <taxon>Clostridia</taxon>
        <taxon>Eubacteriales</taxon>
        <taxon>Clostridiaceae</taxon>
        <taxon>Clostridium</taxon>
    </lineage>
</organism>
<evidence type="ECO:0000256" key="1">
    <source>
        <dbReference type="SAM" id="Phobius"/>
    </source>
</evidence>
<dbReference type="Proteomes" id="UP001623592">
    <property type="component" value="Unassembled WGS sequence"/>
</dbReference>
<comment type="caution">
    <text evidence="3">The sequence shown here is derived from an EMBL/GenBank/DDBJ whole genome shotgun (WGS) entry which is preliminary data.</text>
</comment>
<keyword evidence="1" id="KW-0472">Membrane</keyword>
<proteinExistence type="predicted"/>
<dbReference type="EMBL" id="JBJIAA010000003">
    <property type="protein sequence ID" value="MFL0249754.1"/>
    <property type="molecule type" value="Genomic_DNA"/>
</dbReference>
<gene>
    <name evidence="3" type="ORF">ACJDT4_04915</name>
</gene>
<feature type="domain" description="DUF4179" evidence="2">
    <location>
        <begin position="42"/>
        <end position="142"/>
    </location>
</feature>
<keyword evidence="1" id="KW-0812">Transmembrane</keyword>
<keyword evidence="4" id="KW-1185">Reference proteome</keyword>
<name>A0ABW8TB62_9CLOT</name>
<feature type="transmembrane region" description="Helical" evidence="1">
    <location>
        <begin position="46"/>
        <end position="65"/>
    </location>
</feature>
<protein>
    <submittedName>
        <fullName evidence="3">DUF4179 domain-containing protein</fullName>
    </submittedName>
</protein>
<dbReference type="RefSeq" id="WP_406786417.1">
    <property type="nucleotide sequence ID" value="NZ_JBJIAA010000003.1"/>
</dbReference>
<evidence type="ECO:0000313" key="3">
    <source>
        <dbReference type="EMBL" id="MFL0249754.1"/>
    </source>
</evidence>
<dbReference type="Gene3D" id="2.60.40.1630">
    <property type="entry name" value="bacillus anthracis domain"/>
    <property type="match status" value="1"/>
</dbReference>
<evidence type="ECO:0000313" key="4">
    <source>
        <dbReference type="Proteomes" id="UP001623592"/>
    </source>
</evidence>